<proteinExistence type="predicted"/>
<keyword evidence="4" id="KW-1185">Reference proteome</keyword>
<organism evidence="3 4">
    <name type="scientific">Sporolactobacillus terrae</name>
    <dbReference type="NCBI Taxonomy" id="269673"/>
    <lineage>
        <taxon>Bacteria</taxon>
        <taxon>Bacillati</taxon>
        <taxon>Bacillota</taxon>
        <taxon>Bacilli</taxon>
        <taxon>Bacillales</taxon>
        <taxon>Sporolactobacillaceae</taxon>
        <taxon>Sporolactobacillus</taxon>
    </lineage>
</organism>
<dbReference type="Pfam" id="PF08668">
    <property type="entry name" value="HDOD"/>
    <property type="match status" value="1"/>
</dbReference>
<dbReference type="PIRSF" id="PIRSF003180">
    <property type="entry name" value="DiGMPpdiest_YuxH"/>
    <property type="match status" value="1"/>
</dbReference>
<gene>
    <name evidence="3" type="ORF">C0674_07655</name>
</gene>
<evidence type="ECO:0000313" key="4">
    <source>
        <dbReference type="Proteomes" id="UP000285882"/>
    </source>
</evidence>
<dbReference type="InterPro" id="IPR013976">
    <property type="entry name" value="HDOD"/>
</dbReference>
<dbReference type="PANTHER" id="PTHR33525">
    <property type="match status" value="1"/>
</dbReference>
<dbReference type="InterPro" id="IPR052340">
    <property type="entry name" value="RNase_Y/CdgJ"/>
</dbReference>
<protein>
    <submittedName>
        <fullName evidence="3">Diguanylate phosphodiesterase</fullName>
    </submittedName>
</protein>
<reference evidence="3 4" key="1">
    <citation type="submission" date="2018-01" db="EMBL/GenBank/DDBJ databases">
        <title>Complete genome sequencing of Sporolactobacillus terrae DLG3.</title>
        <authorList>
            <person name="Nam Y.-D."/>
            <person name="Kang J."/>
            <person name="Chung W.-H."/>
        </authorList>
    </citation>
    <scope>NUCLEOTIDE SEQUENCE [LARGE SCALE GENOMIC DNA]</scope>
    <source>
        <strain evidence="3 4">DLG3</strain>
    </source>
</reference>
<dbReference type="EMBL" id="CP025688">
    <property type="protein sequence ID" value="QAA22509.1"/>
    <property type="molecule type" value="Genomic_DNA"/>
</dbReference>
<dbReference type="PANTHER" id="PTHR33525:SF4">
    <property type="entry name" value="CYCLIC DI-GMP PHOSPHODIESTERASE CDGJ"/>
    <property type="match status" value="1"/>
</dbReference>
<dbReference type="Gene3D" id="1.10.3210.10">
    <property type="entry name" value="Hypothetical protein af1432"/>
    <property type="match status" value="1"/>
</dbReference>
<dbReference type="InterPro" id="IPR001633">
    <property type="entry name" value="EAL_dom"/>
</dbReference>
<sequence length="402" mass="46485">MDIYVARQPIFDRKMKLYGYELLYRENQNNQFNGLSDKKATASLLSNSFLVLGFDELIEDTHGFINFPEEFLIQQLPRLLPQQKIIVEVLERVNPSEKVIEACRALKKDGYILALDDFVFDRNGYGPLIELADMIKIEFSRATIKEQLLLLQKYRGKKMFLAEKVETMNDYRLALAMGYDLFQGYFFSKPVIVNAKEIGYQETLLVRILKELHKKEPDLNQLTNFISADIGLAYKLLRAANTIQYGSKYPIHSIRQALSRIGAKEMIQWIHIMMIKGAERSENSELIKRSLIRGKLLELLACRSGLVQKGSNFFITGIFSSLDQILNQPMKKILAKLPLDQEVKDALMGKPNKIRIFLDAIVSFEKADWQAFSEFISKSKFTDEAFMELYLKAIHWQHSLNE</sequence>
<dbReference type="SUPFAM" id="SSF141868">
    <property type="entry name" value="EAL domain-like"/>
    <property type="match status" value="1"/>
</dbReference>
<evidence type="ECO:0000259" key="2">
    <source>
        <dbReference type="PROSITE" id="PS51833"/>
    </source>
</evidence>
<feature type="domain" description="EAL" evidence="1">
    <location>
        <begin position="1"/>
        <end position="204"/>
    </location>
</feature>
<dbReference type="Proteomes" id="UP000285882">
    <property type="component" value="Chromosome"/>
</dbReference>
<dbReference type="Pfam" id="PF00563">
    <property type="entry name" value="EAL"/>
    <property type="match status" value="1"/>
</dbReference>
<dbReference type="SMART" id="SM00052">
    <property type="entry name" value="EAL"/>
    <property type="match status" value="1"/>
</dbReference>
<dbReference type="InterPro" id="IPR014408">
    <property type="entry name" value="dGMP_Pdiesterase_EAL/HD-GYP"/>
</dbReference>
<evidence type="ECO:0000259" key="1">
    <source>
        <dbReference type="PROSITE" id="PS50883"/>
    </source>
</evidence>
<evidence type="ECO:0000313" key="3">
    <source>
        <dbReference type="EMBL" id="QAA22509.1"/>
    </source>
</evidence>
<name>A0ABX5Q787_9BACL</name>
<dbReference type="InterPro" id="IPR035919">
    <property type="entry name" value="EAL_sf"/>
</dbReference>
<dbReference type="SUPFAM" id="SSF109604">
    <property type="entry name" value="HD-domain/PDEase-like"/>
    <property type="match status" value="1"/>
</dbReference>
<feature type="domain" description="HDOD" evidence="2">
    <location>
        <begin position="198"/>
        <end position="385"/>
    </location>
</feature>
<dbReference type="Gene3D" id="3.20.20.450">
    <property type="entry name" value="EAL domain"/>
    <property type="match status" value="1"/>
</dbReference>
<accession>A0ABX5Q787</accession>
<dbReference type="PROSITE" id="PS50883">
    <property type="entry name" value="EAL"/>
    <property type="match status" value="1"/>
</dbReference>
<dbReference type="PROSITE" id="PS51833">
    <property type="entry name" value="HDOD"/>
    <property type="match status" value="1"/>
</dbReference>
<dbReference type="RefSeq" id="WP_128166701.1">
    <property type="nucleotide sequence ID" value="NZ_CP025688.1"/>
</dbReference>